<keyword evidence="4" id="KW-1003">Cell membrane</keyword>
<sequence>MKTSPPALLYILSILMAFTDMSAPCWQPAPSGPSPDSSSLSCFYDSVEILSCTWIPMKNITEAQCQLEVRLESTSDRYKGPETCQLQGIANRSCELNVLKFDMTITHAILVEVYCRTGQNRTWMQNQRMCPFQNLRLRSPCNVQMENDDKLSYNLTWKLCALSHYLENEVEYQIRYIKKDPSKAYIIGSNIQDQRWMKFETLSPNTMYEAAVRVKVKKSTALYNSTWSKWSVPVTWTTHKGDASSPSLLLTVLLTLLGSLIFIFPFFIAIFLRGKSPASKRLRKVLKIHLPDPAEFFPSLTAVHGGDIQKWLSSPAPMSSFYLAAAVPDVSVLEVMQKGNQEPCLLLPKEHPTHTDAPETSGHSSSSCVTNRGYFFFHTDDSLEIEPCKVYFTYDPLTQEISGSEDSDPDSYKVLHETWDNRSPPPAYSIMADQESESFLQEAKVPNQKVGGCPRTLPSSESFPVTSEVKEDENKEGSEAIAHPNKSPEKYSMDFSCVWEPSGSNTDGTEVVGRVDPSTGSVEDNGPAFPQPMIQNSGQANDLCRAASSSQVLSSSEAYLTLRDLQGHYGHHSV</sequence>
<dbReference type="GO" id="GO:0019976">
    <property type="term" value="F:interleukin-2 binding"/>
    <property type="evidence" value="ECO:0007669"/>
    <property type="project" value="TreeGrafter"/>
</dbReference>
<dbReference type="Pfam" id="PF18707">
    <property type="entry name" value="IL2RB_N1"/>
    <property type="match status" value="1"/>
</dbReference>
<comment type="similarity">
    <text evidence="2">Belongs to the type I cytokine receptor family. Type 4 subfamily.</text>
</comment>
<name>A0AA35KYS3_9SAUR</name>
<protein>
    <recommendedName>
        <fullName evidence="3">Interleukin-2 receptor subunit beta</fullName>
    </recommendedName>
    <alternativeName>
        <fullName evidence="14">High affinity IL-2 receptor subunit beta</fullName>
    </alternativeName>
    <alternativeName>
        <fullName evidence="13">p70-75</fullName>
    </alternativeName>
</protein>
<keyword evidence="11" id="KW-0325">Glycoprotein</keyword>
<evidence type="ECO:0000256" key="17">
    <source>
        <dbReference type="SAM" id="Phobius"/>
    </source>
</evidence>
<dbReference type="PANTHER" id="PTHR23037">
    <property type="entry name" value="CYTOKINE RECEPTOR"/>
    <property type="match status" value="1"/>
</dbReference>
<dbReference type="Proteomes" id="UP001178461">
    <property type="component" value="Chromosome 10"/>
</dbReference>
<evidence type="ECO:0000256" key="16">
    <source>
        <dbReference type="SAM" id="MobiDB-lite"/>
    </source>
</evidence>
<evidence type="ECO:0000256" key="18">
    <source>
        <dbReference type="SAM" id="SignalP"/>
    </source>
</evidence>
<evidence type="ECO:0000256" key="9">
    <source>
        <dbReference type="ARBA" id="ARBA00023157"/>
    </source>
</evidence>
<dbReference type="SUPFAM" id="SSF49265">
    <property type="entry name" value="Fibronectin type III"/>
    <property type="match status" value="2"/>
</dbReference>
<evidence type="ECO:0000256" key="15">
    <source>
        <dbReference type="ARBA" id="ARBA00045664"/>
    </source>
</evidence>
<evidence type="ECO:0000313" key="21">
    <source>
        <dbReference type="Proteomes" id="UP001178461"/>
    </source>
</evidence>
<evidence type="ECO:0000256" key="3">
    <source>
        <dbReference type="ARBA" id="ARBA00016239"/>
    </source>
</evidence>
<evidence type="ECO:0000256" key="6">
    <source>
        <dbReference type="ARBA" id="ARBA00022729"/>
    </source>
</evidence>
<dbReference type="GO" id="GO:0009897">
    <property type="term" value="C:external side of plasma membrane"/>
    <property type="evidence" value="ECO:0007669"/>
    <property type="project" value="TreeGrafter"/>
</dbReference>
<evidence type="ECO:0000259" key="19">
    <source>
        <dbReference type="PROSITE" id="PS50853"/>
    </source>
</evidence>
<dbReference type="GO" id="GO:0004896">
    <property type="term" value="F:cytokine receptor activity"/>
    <property type="evidence" value="ECO:0007669"/>
    <property type="project" value="InterPro"/>
</dbReference>
<evidence type="ECO:0000313" key="20">
    <source>
        <dbReference type="EMBL" id="CAI5786072.1"/>
    </source>
</evidence>
<dbReference type="InterPro" id="IPR003961">
    <property type="entry name" value="FN3_dom"/>
</dbReference>
<evidence type="ECO:0000256" key="5">
    <source>
        <dbReference type="ARBA" id="ARBA00022692"/>
    </source>
</evidence>
<evidence type="ECO:0000256" key="11">
    <source>
        <dbReference type="ARBA" id="ARBA00023180"/>
    </source>
</evidence>
<gene>
    <name evidence="20" type="ORF">PODLI_1B041230</name>
</gene>
<feature type="compositionally biased region" description="Basic and acidic residues" evidence="16">
    <location>
        <begin position="468"/>
        <end position="478"/>
    </location>
</feature>
<dbReference type="InterPro" id="IPR036116">
    <property type="entry name" value="FN3_sf"/>
</dbReference>
<feature type="transmembrane region" description="Helical" evidence="17">
    <location>
        <begin position="248"/>
        <end position="272"/>
    </location>
</feature>
<accession>A0AA35KYS3</accession>
<keyword evidence="9" id="KW-1015">Disulfide bond</keyword>
<dbReference type="InterPro" id="IPR040951">
    <property type="entry name" value="IL2RB_N1"/>
</dbReference>
<reference evidence="20" key="1">
    <citation type="submission" date="2022-12" db="EMBL/GenBank/DDBJ databases">
        <authorList>
            <person name="Alioto T."/>
            <person name="Alioto T."/>
            <person name="Gomez Garrido J."/>
        </authorList>
    </citation>
    <scope>NUCLEOTIDE SEQUENCE</scope>
</reference>
<keyword evidence="21" id="KW-1185">Reference proteome</keyword>
<keyword evidence="10 20" id="KW-0675">Receptor</keyword>
<comment type="subcellular location">
    <subcellularLocation>
        <location evidence="1">Cell membrane</location>
        <topology evidence="1">Single-pass type I membrane protein</topology>
    </subcellularLocation>
</comment>
<evidence type="ECO:0000256" key="4">
    <source>
        <dbReference type="ARBA" id="ARBA00022475"/>
    </source>
</evidence>
<dbReference type="InterPro" id="IPR013783">
    <property type="entry name" value="Ig-like_fold"/>
</dbReference>
<evidence type="ECO:0000256" key="1">
    <source>
        <dbReference type="ARBA" id="ARBA00004251"/>
    </source>
</evidence>
<dbReference type="AlphaFoldDB" id="A0AA35KYS3"/>
<organism evidence="20 21">
    <name type="scientific">Podarcis lilfordi</name>
    <name type="common">Lilford's wall lizard</name>
    <dbReference type="NCBI Taxonomy" id="74358"/>
    <lineage>
        <taxon>Eukaryota</taxon>
        <taxon>Metazoa</taxon>
        <taxon>Chordata</taxon>
        <taxon>Craniata</taxon>
        <taxon>Vertebrata</taxon>
        <taxon>Euteleostomi</taxon>
        <taxon>Lepidosauria</taxon>
        <taxon>Squamata</taxon>
        <taxon>Bifurcata</taxon>
        <taxon>Unidentata</taxon>
        <taxon>Episquamata</taxon>
        <taxon>Laterata</taxon>
        <taxon>Lacertibaenia</taxon>
        <taxon>Lacertidae</taxon>
        <taxon>Podarcis</taxon>
    </lineage>
</organism>
<keyword evidence="8 17" id="KW-0472">Membrane</keyword>
<evidence type="ECO:0000256" key="12">
    <source>
        <dbReference type="ARBA" id="ARBA00026094"/>
    </source>
</evidence>
<keyword evidence="7 17" id="KW-1133">Transmembrane helix</keyword>
<dbReference type="CDD" id="cd00063">
    <property type="entry name" value="FN3"/>
    <property type="match status" value="1"/>
</dbReference>
<comment type="subunit">
    <text evidence="12">Non-covalent dimer of an alpha and a beta subunit. IL2R exists in 3 different forms: a high affinity dimer, an intermediate affinity monomer (beta subunit), and a low affinity monomer (alpha subunit). The high and intermediate affinity forms also associate with a gamma subunit. Interacts with SHB upon interleukin stimulation.</text>
</comment>
<dbReference type="PROSITE" id="PS50853">
    <property type="entry name" value="FN3"/>
    <property type="match status" value="1"/>
</dbReference>
<feature type="region of interest" description="Disordered" evidence="16">
    <location>
        <begin position="447"/>
        <end position="487"/>
    </location>
</feature>
<evidence type="ECO:0000256" key="8">
    <source>
        <dbReference type="ARBA" id="ARBA00023136"/>
    </source>
</evidence>
<evidence type="ECO:0000256" key="2">
    <source>
        <dbReference type="ARBA" id="ARBA00008280"/>
    </source>
</evidence>
<feature type="domain" description="Fibronectin type-III" evidence="19">
    <location>
        <begin position="139"/>
        <end position="241"/>
    </location>
</feature>
<evidence type="ECO:0000256" key="10">
    <source>
        <dbReference type="ARBA" id="ARBA00023170"/>
    </source>
</evidence>
<dbReference type="Gene3D" id="2.60.40.10">
    <property type="entry name" value="Immunoglobulins"/>
    <property type="match status" value="2"/>
</dbReference>
<feature type="signal peptide" evidence="18">
    <location>
        <begin position="1"/>
        <end position="23"/>
    </location>
</feature>
<keyword evidence="6 18" id="KW-0732">Signal</keyword>
<dbReference type="PANTHER" id="PTHR23037:SF30">
    <property type="entry name" value="INTERLEUKIN-2 RECEPTOR SUBUNIT BETA"/>
    <property type="match status" value="1"/>
</dbReference>
<comment type="function">
    <text evidence="15">Receptor for interleukin-2. This beta subunit is involved in receptor mediated endocytosis and transduces the mitogenic signals of IL2. Probably in association with IL15RA, involved in the stimulation of neutrophil phagocytosis by IL15.</text>
</comment>
<evidence type="ECO:0000256" key="13">
    <source>
        <dbReference type="ARBA" id="ARBA00031280"/>
    </source>
</evidence>
<keyword evidence="5 17" id="KW-0812">Transmembrane</keyword>
<feature type="chain" id="PRO_5041461939" description="Interleukin-2 receptor subunit beta" evidence="18">
    <location>
        <begin position="24"/>
        <end position="574"/>
    </location>
</feature>
<proteinExistence type="inferred from homology"/>
<feature type="compositionally biased region" description="Basic and acidic residues" evidence="16">
    <location>
        <begin position="348"/>
        <end position="357"/>
    </location>
</feature>
<evidence type="ECO:0000256" key="7">
    <source>
        <dbReference type="ARBA" id="ARBA00022989"/>
    </source>
</evidence>
<dbReference type="InterPro" id="IPR003531">
    <property type="entry name" value="Hempt_rcpt_S_F1_CS"/>
</dbReference>
<feature type="compositionally biased region" description="Basic and acidic residues" evidence="16">
    <location>
        <begin position="410"/>
        <end position="420"/>
    </location>
</feature>
<dbReference type="EMBL" id="OX395135">
    <property type="protein sequence ID" value="CAI5786072.1"/>
    <property type="molecule type" value="Genomic_DNA"/>
</dbReference>
<feature type="region of interest" description="Disordered" evidence="16">
    <location>
        <begin position="399"/>
        <end position="424"/>
    </location>
</feature>
<dbReference type="PROSITE" id="PS01355">
    <property type="entry name" value="HEMATOPO_REC_S_F1"/>
    <property type="match status" value="1"/>
</dbReference>
<feature type="region of interest" description="Disordered" evidence="16">
    <location>
        <begin position="346"/>
        <end position="367"/>
    </location>
</feature>
<dbReference type="GO" id="GO:0016064">
    <property type="term" value="P:immunoglobulin mediated immune response"/>
    <property type="evidence" value="ECO:0007669"/>
    <property type="project" value="TreeGrafter"/>
</dbReference>
<evidence type="ECO:0000256" key="14">
    <source>
        <dbReference type="ARBA" id="ARBA00032935"/>
    </source>
</evidence>